<dbReference type="GO" id="GO:0045499">
    <property type="term" value="F:chemorepellent activity"/>
    <property type="evidence" value="ECO:0007669"/>
    <property type="project" value="TreeGrafter"/>
</dbReference>
<dbReference type="SUPFAM" id="SSF48726">
    <property type="entry name" value="Immunoglobulin"/>
    <property type="match status" value="1"/>
</dbReference>
<dbReference type="InterPro" id="IPR013098">
    <property type="entry name" value="Ig_I-set"/>
</dbReference>
<evidence type="ECO:0000256" key="4">
    <source>
        <dbReference type="ARBA" id="ARBA00022525"/>
    </source>
</evidence>
<keyword evidence="5" id="KW-0245">EGF-like domain</keyword>
<keyword evidence="7" id="KW-1133">Transmembrane helix</keyword>
<evidence type="ECO:0000256" key="9">
    <source>
        <dbReference type="ARBA" id="ARBA00023136"/>
    </source>
</evidence>
<keyword evidence="10" id="KW-1015">Disulfide bond</keyword>
<dbReference type="PANTHER" id="PTHR11100:SF7">
    <property type="entry name" value="PRO-NEUREGULIN-1, MEMBRANE-BOUND ISOFORM"/>
    <property type="match status" value="1"/>
</dbReference>
<dbReference type="GO" id="GO:0008083">
    <property type="term" value="F:growth factor activity"/>
    <property type="evidence" value="ECO:0007669"/>
    <property type="project" value="UniProtKB-KW"/>
</dbReference>
<keyword evidence="6" id="KW-0812">Transmembrane</keyword>
<feature type="compositionally biased region" description="Basic and acidic residues" evidence="11">
    <location>
        <begin position="108"/>
        <end position="122"/>
    </location>
</feature>
<evidence type="ECO:0000256" key="8">
    <source>
        <dbReference type="ARBA" id="ARBA00023030"/>
    </source>
</evidence>
<dbReference type="GO" id="GO:0007399">
    <property type="term" value="P:nervous system development"/>
    <property type="evidence" value="ECO:0007669"/>
    <property type="project" value="InterPro"/>
</dbReference>
<sequence>MLVIVDLESWLYQFLGKLNWGWTSPVLQALPAGERKDRERLGPSLNVERRSVRLRAASSDPCRGFPASTRRRHPPPGPARGGKGLHRECRALAPPGGVSAPRGGGVVGKREGARPGEGEKEAPACNLRAGGAAAAGRWDSNRLFLICEGAEQRPRQESAAAGPRATGTAPRARATAGRSDSWFQVAGTARRARTALRRPPGDAPVPHDPSSPAARSPFEGQTFPKVDPSLWTKLVACRRPQEPSAQSAHFSAEMSERKEGRGKGKGKKKDRGSGKKPAPAEGDQSPALPPRLKEMKSQESVAGSKLVLRCETSSEYSSLKFKWFKNGNELNRKNKPQNIKIQKKPGKSELRINKASLADSGEYMCKVISKIGNDSTSANITIVDSNETITGMPASTERAYVSSESPIRISVSTEGANTSSCKYTSMFLFTSF</sequence>
<dbReference type="SMART" id="SM00409">
    <property type="entry name" value="IG"/>
    <property type="match status" value="1"/>
</dbReference>
<keyword evidence="3" id="KW-1003">Cell membrane</keyword>
<evidence type="ECO:0000256" key="6">
    <source>
        <dbReference type="ARBA" id="ARBA00022692"/>
    </source>
</evidence>
<dbReference type="Gene3D" id="2.60.40.10">
    <property type="entry name" value="Immunoglobulins"/>
    <property type="match status" value="1"/>
</dbReference>
<feature type="region of interest" description="Disordered" evidence="11">
    <location>
        <begin position="57"/>
        <end position="123"/>
    </location>
</feature>
<evidence type="ECO:0000313" key="13">
    <source>
        <dbReference type="RefSeq" id="XP_020043600.1"/>
    </source>
</evidence>
<dbReference type="GO" id="GO:0005615">
    <property type="term" value="C:extracellular space"/>
    <property type="evidence" value="ECO:0007669"/>
    <property type="project" value="TreeGrafter"/>
</dbReference>
<dbReference type="GO" id="GO:0005886">
    <property type="term" value="C:plasma membrane"/>
    <property type="evidence" value="ECO:0007669"/>
    <property type="project" value="UniProtKB-SubCell"/>
</dbReference>
<keyword evidence="8" id="KW-0339">Growth factor</keyword>
<dbReference type="KEGG" id="ccan:109702733"/>
<gene>
    <name evidence="13" type="primary">LOC109702733</name>
</gene>
<organism evidence="13">
    <name type="scientific">Castor canadensis</name>
    <name type="common">American beaver</name>
    <dbReference type="NCBI Taxonomy" id="51338"/>
    <lineage>
        <taxon>Eukaryota</taxon>
        <taxon>Metazoa</taxon>
        <taxon>Chordata</taxon>
        <taxon>Craniata</taxon>
        <taxon>Vertebrata</taxon>
        <taxon>Euteleostomi</taxon>
        <taxon>Mammalia</taxon>
        <taxon>Eutheria</taxon>
        <taxon>Euarchontoglires</taxon>
        <taxon>Glires</taxon>
        <taxon>Rodentia</taxon>
        <taxon>Castorimorpha</taxon>
        <taxon>Castoridae</taxon>
        <taxon>Castor</taxon>
    </lineage>
</organism>
<feature type="region of interest" description="Disordered" evidence="11">
    <location>
        <begin position="240"/>
        <end position="299"/>
    </location>
</feature>
<dbReference type="InterPro" id="IPR003599">
    <property type="entry name" value="Ig_sub"/>
</dbReference>
<keyword evidence="9" id="KW-0472">Membrane</keyword>
<dbReference type="RefSeq" id="XP_020043600.1">
    <property type="nucleotide sequence ID" value="XM_020188011.1"/>
</dbReference>
<evidence type="ECO:0000256" key="1">
    <source>
        <dbReference type="ARBA" id="ARBA00004251"/>
    </source>
</evidence>
<dbReference type="GO" id="GO:0035556">
    <property type="term" value="P:intracellular signal transduction"/>
    <property type="evidence" value="ECO:0007669"/>
    <property type="project" value="TreeGrafter"/>
</dbReference>
<dbReference type="SMART" id="SM00408">
    <property type="entry name" value="IGc2"/>
    <property type="match status" value="1"/>
</dbReference>
<dbReference type="FunFam" id="2.60.40.10:FF:000263">
    <property type="entry name" value="Pro-neuregulin-1, membrane-bound isoform"/>
    <property type="match status" value="1"/>
</dbReference>
<evidence type="ECO:0000256" key="10">
    <source>
        <dbReference type="ARBA" id="ARBA00023157"/>
    </source>
</evidence>
<proteinExistence type="predicted"/>
<dbReference type="InterPro" id="IPR040180">
    <property type="entry name" value="Neuregulin"/>
</dbReference>
<evidence type="ECO:0000256" key="11">
    <source>
        <dbReference type="SAM" id="MobiDB-lite"/>
    </source>
</evidence>
<dbReference type="PROSITE" id="PS50835">
    <property type="entry name" value="IG_LIKE"/>
    <property type="match status" value="1"/>
</dbReference>
<dbReference type="GO" id="GO:0030154">
    <property type="term" value="P:cell differentiation"/>
    <property type="evidence" value="ECO:0007669"/>
    <property type="project" value="TreeGrafter"/>
</dbReference>
<reference evidence="13" key="1">
    <citation type="submission" date="2025-08" db="UniProtKB">
        <authorList>
            <consortium name="RefSeq"/>
        </authorList>
    </citation>
    <scope>IDENTIFICATION</scope>
    <source>
        <tissue evidence="13">Leukocyte</tissue>
    </source>
</reference>
<feature type="domain" description="Ig-like" evidence="12">
    <location>
        <begin position="290"/>
        <end position="381"/>
    </location>
</feature>
<accession>A0A8B7WIX3</accession>
<dbReference type="AlphaFoldDB" id="A0A8B7WIX3"/>
<dbReference type="InterPro" id="IPR036179">
    <property type="entry name" value="Ig-like_dom_sf"/>
</dbReference>
<dbReference type="InterPro" id="IPR013783">
    <property type="entry name" value="Ig-like_fold"/>
</dbReference>
<evidence type="ECO:0000256" key="2">
    <source>
        <dbReference type="ARBA" id="ARBA00004613"/>
    </source>
</evidence>
<dbReference type="CDD" id="cd05895">
    <property type="entry name" value="Ig_Pro_neuregulin-1"/>
    <property type="match status" value="1"/>
</dbReference>
<name>A0A8B7WIX3_CASCN</name>
<dbReference type="InterPro" id="IPR003598">
    <property type="entry name" value="Ig_sub2"/>
</dbReference>
<dbReference type="GO" id="GO:0030296">
    <property type="term" value="F:protein tyrosine kinase activator activity"/>
    <property type="evidence" value="ECO:0007669"/>
    <property type="project" value="TreeGrafter"/>
</dbReference>
<dbReference type="OrthoDB" id="8747558at2759"/>
<protein>
    <submittedName>
        <fullName evidence="13">Uncharacterized protein LOC109702733</fullName>
    </submittedName>
</protein>
<comment type="subcellular location">
    <subcellularLocation>
        <location evidence="1">Cell membrane</location>
        <topology evidence="1">Single-pass type I membrane protein</topology>
    </subcellularLocation>
    <subcellularLocation>
        <location evidence="2">Secreted</location>
    </subcellularLocation>
</comment>
<feature type="region of interest" description="Disordered" evidence="11">
    <location>
        <begin position="152"/>
        <end position="225"/>
    </location>
</feature>
<dbReference type="GO" id="GO:0048513">
    <property type="term" value="P:animal organ development"/>
    <property type="evidence" value="ECO:0007669"/>
    <property type="project" value="TreeGrafter"/>
</dbReference>
<evidence type="ECO:0000256" key="5">
    <source>
        <dbReference type="ARBA" id="ARBA00022536"/>
    </source>
</evidence>
<evidence type="ECO:0000256" key="3">
    <source>
        <dbReference type="ARBA" id="ARBA00022475"/>
    </source>
</evidence>
<keyword evidence="4" id="KW-0964">Secreted</keyword>
<feature type="compositionally biased region" description="Low complexity" evidence="11">
    <location>
        <begin position="159"/>
        <end position="178"/>
    </location>
</feature>
<dbReference type="InterPro" id="IPR007110">
    <property type="entry name" value="Ig-like_dom"/>
</dbReference>
<dbReference type="PANTHER" id="PTHR11100">
    <property type="entry name" value="HEREGULIN-NEUREGULIN FAMILY MEMBER"/>
    <property type="match status" value="1"/>
</dbReference>
<evidence type="ECO:0000256" key="7">
    <source>
        <dbReference type="ARBA" id="ARBA00022989"/>
    </source>
</evidence>
<dbReference type="Pfam" id="PF07679">
    <property type="entry name" value="I-set"/>
    <property type="match status" value="1"/>
</dbReference>
<evidence type="ECO:0000259" key="12">
    <source>
        <dbReference type="PROSITE" id="PS50835"/>
    </source>
</evidence>